<keyword evidence="6" id="KW-1185">Reference proteome</keyword>
<dbReference type="Pfam" id="PF02182">
    <property type="entry name" value="SAD_SRA"/>
    <property type="match status" value="1"/>
</dbReference>
<dbReference type="Gene3D" id="2.30.280.10">
    <property type="entry name" value="SRA-YDG"/>
    <property type="match status" value="1"/>
</dbReference>
<dbReference type="AlphaFoldDB" id="A0A2S6BXA4"/>
<feature type="compositionally biased region" description="Acidic residues" evidence="3">
    <location>
        <begin position="114"/>
        <end position="125"/>
    </location>
</feature>
<evidence type="ECO:0000259" key="4">
    <source>
        <dbReference type="PROSITE" id="PS51015"/>
    </source>
</evidence>
<comment type="subcellular location">
    <subcellularLocation>
        <location evidence="2">Nucleus</location>
    </subcellularLocation>
</comment>
<evidence type="ECO:0000256" key="2">
    <source>
        <dbReference type="PROSITE-ProRule" id="PRU00358"/>
    </source>
</evidence>
<feature type="region of interest" description="Disordered" evidence="3">
    <location>
        <begin position="114"/>
        <end position="144"/>
    </location>
</feature>
<comment type="caution">
    <text evidence="5">The sequence shown here is derived from an EMBL/GenBank/DDBJ whole genome shotgun (WGS) entry which is preliminary data.</text>
</comment>
<dbReference type="STRING" id="357750.A0A2S6BXA4"/>
<dbReference type="PANTHER" id="PTHR14140:SF27">
    <property type="entry name" value="OS04G0289800 PROTEIN"/>
    <property type="match status" value="1"/>
</dbReference>
<evidence type="ECO:0000256" key="3">
    <source>
        <dbReference type="SAM" id="MobiDB-lite"/>
    </source>
</evidence>
<dbReference type="InterPro" id="IPR036987">
    <property type="entry name" value="SRA-YDG_sf"/>
</dbReference>
<name>A0A2S6BXA4_9PEZI</name>
<gene>
    <name evidence="5" type="ORF">CBER1_10050</name>
</gene>
<dbReference type="GO" id="GO:0016567">
    <property type="term" value="P:protein ubiquitination"/>
    <property type="evidence" value="ECO:0007669"/>
    <property type="project" value="TreeGrafter"/>
</dbReference>
<proteinExistence type="predicted"/>
<evidence type="ECO:0000256" key="1">
    <source>
        <dbReference type="ARBA" id="ARBA00023242"/>
    </source>
</evidence>
<dbReference type="GO" id="GO:0061630">
    <property type="term" value="F:ubiquitin protein ligase activity"/>
    <property type="evidence" value="ECO:0007669"/>
    <property type="project" value="TreeGrafter"/>
</dbReference>
<dbReference type="InterPro" id="IPR045134">
    <property type="entry name" value="UHRF1/2-like"/>
</dbReference>
<dbReference type="Proteomes" id="UP000237631">
    <property type="component" value="Unassembled WGS sequence"/>
</dbReference>
<dbReference type="SMART" id="SM00466">
    <property type="entry name" value="SRA"/>
    <property type="match status" value="1"/>
</dbReference>
<organism evidence="5 6">
    <name type="scientific">Cercospora berteroae</name>
    <dbReference type="NCBI Taxonomy" id="357750"/>
    <lineage>
        <taxon>Eukaryota</taxon>
        <taxon>Fungi</taxon>
        <taxon>Dikarya</taxon>
        <taxon>Ascomycota</taxon>
        <taxon>Pezizomycotina</taxon>
        <taxon>Dothideomycetes</taxon>
        <taxon>Dothideomycetidae</taxon>
        <taxon>Mycosphaerellales</taxon>
        <taxon>Mycosphaerellaceae</taxon>
        <taxon>Cercospora</taxon>
    </lineage>
</organism>
<reference evidence="6" key="1">
    <citation type="journal article" date="2017" name="bioRxiv">
        <title>Conservation of a gene cluster reveals novel cercosporin biosynthetic mechanisms and extends production to the genus Colletotrichum.</title>
        <authorList>
            <person name="de Jonge R."/>
            <person name="Ebert M.K."/>
            <person name="Huitt-Roehl C.R."/>
            <person name="Pal P."/>
            <person name="Suttle J.C."/>
            <person name="Spanner R.E."/>
            <person name="Neubauer J.D."/>
            <person name="Jurick W.M.II."/>
            <person name="Stott K.A."/>
            <person name="Secor G.A."/>
            <person name="Thomma B.P.H.J."/>
            <person name="Van de Peer Y."/>
            <person name="Townsend C.A."/>
            <person name="Bolton M.D."/>
        </authorList>
    </citation>
    <scope>NUCLEOTIDE SEQUENCE [LARGE SCALE GENOMIC DNA]</scope>
    <source>
        <strain evidence="6">CBS538.71</strain>
    </source>
</reference>
<dbReference type="PROSITE" id="PS51015">
    <property type="entry name" value="YDG"/>
    <property type="match status" value="1"/>
</dbReference>
<feature type="region of interest" description="Disordered" evidence="3">
    <location>
        <begin position="264"/>
        <end position="285"/>
    </location>
</feature>
<dbReference type="OrthoDB" id="2270193at2759"/>
<accession>A0A2S6BXA4</accession>
<feature type="domain" description="YDG" evidence="4">
    <location>
        <begin position="204"/>
        <end position="345"/>
    </location>
</feature>
<dbReference type="GO" id="GO:0044027">
    <property type="term" value="P:negative regulation of gene expression via chromosomal CpG island methylation"/>
    <property type="evidence" value="ECO:0007669"/>
    <property type="project" value="TreeGrafter"/>
</dbReference>
<dbReference type="PANTHER" id="PTHR14140">
    <property type="entry name" value="E3 UBIQUITIN-PROTEIN LIGASE UHRF-RELATED"/>
    <property type="match status" value="1"/>
</dbReference>
<dbReference type="InterPro" id="IPR003105">
    <property type="entry name" value="SRA_YDG"/>
</dbReference>
<dbReference type="SUPFAM" id="SSF88697">
    <property type="entry name" value="PUA domain-like"/>
    <property type="match status" value="1"/>
</dbReference>
<sequence length="384" mass="42858">MAAASPYAKRVRIVGENYKSVQLLAQHSKKDNFDPAKEKFRPHFEGLNAILEAFEQDKTMTPEFKQSCQIDKLLRLICGDARYHFPQQYVERAKALNDHFEAMNWGGLAEIEDEELSSDEGDTSDSDSAGPSERAPKRRKMSVARTKHVKALGDGRILQPPVDHPIWGIGGIMHGVALRVKSDGSLSKCLNPLYESEKKDSKVHSHNGIPVGQWYPNRLAAIFAGAHGASQAGIAGSNGTGAYSVVVSGFYEDLDKDEGDVVYYSGSGSHDNKDPNRPAKSTRSTRVLHASLKHKRPMRLLRTSRAVMQWAPAEGLRYDGLYRVEEMDKPRNGKGGLYERFKLVRIGGQLPLEECKKRPTRQELKDYNQINHGYSGFGQNHLVQ</sequence>
<protein>
    <recommendedName>
        <fullName evidence="4">YDG domain-containing protein</fullName>
    </recommendedName>
</protein>
<keyword evidence="1 2" id="KW-0539">Nucleus</keyword>
<dbReference type="InterPro" id="IPR015947">
    <property type="entry name" value="PUA-like_sf"/>
</dbReference>
<evidence type="ECO:0000313" key="5">
    <source>
        <dbReference type="EMBL" id="PPJ52081.1"/>
    </source>
</evidence>
<dbReference type="EMBL" id="PNEN01001722">
    <property type="protein sequence ID" value="PPJ52081.1"/>
    <property type="molecule type" value="Genomic_DNA"/>
</dbReference>
<evidence type="ECO:0000313" key="6">
    <source>
        <dbReference type="Proteomes" id="UP000237631"/>
    </source>
</evidence>
<dbReference type="GO" id="GO:0005634">
    <property type="term" value="C:nucleus"/>
    <property type="evidence" value="ECO:0007669"/>
    <property type="project" value="UniProtKB-SubCell"/>
</dbReference>